<proteinExistence type="predicted"/>
<reference evidence="1" key="2">
    <citation type="submission" date="2020-09" db="EMBL/GenBank/DDBJ databases">
        <authorList>
            <person name="Sun Q."/>
            <person name="Zhou Y."/>
        </authorList>
    </citation>
    <scope>NUCLEOTIDE SEQUENCE</scope>
    <source>
        <strain evidence="1">CGMCC 1.12754</strain>
    </source>
</reference>
<evidence type="ECO:0000313" key="1">
    <source>
        <dbReference type="EMBL" id="GGG64527.1"/>
    </source>
</evidence>
<dbReference type="RefSeq" id="WP_188453969.1">
    <property type="nucleotide sequence ID" value="NZ_BMFR01000001.1"/>
</dbReference>
<evidence type="ECO:0000313" key="2">
    <source>
        <dbReference type="Proteomes" id="UP000622860"/>
    </source>
</evidence>
<reference evidence="1" key="1">
    <citation type="journal article" date="2014" name="Int. J. Syst. Evol. Microbiol.">
        <title>Complete genome sequence of Corynebacterium casei LMG S-19264T (=DSM 44701T), isolated from a smear-ripened cheese.</title>
        <authorList>
            <consortium name="US DOE Joint Genome Institute (JGI-PGF)"/>
            <person name="Walter F."/>
            <person name="Albersmeier A."/>
            <person name="Kalinowski J."/>
            <person name="Ruckert C."/>
        </authorList>
    </citation>
    <scope>NUCLEOTIDE SEQUENCE</scope>
    <source>
        <strain evidence="1">CGMCC 1.12754</strain>
    </source>
</reference>
<dbReference type="Proteomes" id="UP000622860">
    <property type="component" value="Unassembled WGS sequence"/>
</dbReference>
<protein>
    <submittedName>
        <fullName evidence="1">Uncharacterized protein</fullName>
    </submittedName>
</protein>
<gene>
    <name evidence="1" type="ORF">GCM10011398_05160</name>
</gene>
<name>A0A917H1G5_9BACI</name>
<sequence>MKSQDVMTLFVNYYPLVKVTIMLNKHRVLLPKWIFTESTNDKELNKLVLNYMCRYPDYVFRYIENGFAICERIETK</sequence>
<comment type="caution">
    <text evidence="1">The sequence shown here is derived from an EMBL/GenBank/DDBJ whole genome shotgun (WGS) entry which is preliminary data.</text>
</comment>
<keyword evidence="2" id="KW-1185">Reference proteome</keyword>
<dbReference type="EMBL" id="BMFR01000001">
    <property type="protein sequence ID" value="GGG64527.1"/>
    <property type="molecule type" value="Genomic_DNA"/>
</dbReference>
<organism evidence="1 2">
    <name type="scientific">Virgibacillus oceani</name>
    <dbReference type="NCBI Taxonomy" id="1479511"/>
    <lineage>
        <taxon>Bacteria</taxon>
        <taxon>Bacillati</taxon>
        <taxon>Bacillota</taxon>
        <taxon>Bacilli</taxon>
        <taxon>Bacillales</taxon>
        <taxon>Bacillaceae</taxon>
        <taxon>Virgibacillus</taxon>
    </lineage>
</organism>
<dbReference type="AlphaFoldDB" id="A0A917H1G5"/>
<accession>A0A917H1G5</accession>